<proteinExistence type="predicted"/>
<keyword evidence="3" id="KW-1185">Reference proteome</keyword>
<sequence length="78" mass="8817">MATLSNSMIDSYQYPVCQSASNPQPQASIYSFDSILFEHGISFLPWPSLEMSGWVWVGGFVSISVRLRRRTVRAAFQI</sequence>
<keyword evidence="1" id="KW-0472">Membrane</keyword>
<organism evidence="2 3">
    <name type="scientific">Morchella conica CCBAS932</name>
    <dbReference type="NCBI Taxonomy" id="1392247"/>
    <lineage>
        <taxon>Eukaryota</taxon>
        <taxon>Fungi</taxon>
        <taxon>Dikarya</taxon>
        <taxon>Ascomycota</taxon>
        <taxon>Pezizomycotina</taxon>
        <taxon>Pezizomycetes</taxon>
        <taxon>Pezizales</taxon>
        <taxon>Morchellaceae</taxon>
        <taxon>Morchella</taxon>
    </lineage>
</organism>
<keyword evidence="1" id="KW-1133">Transmembrane helix</keyword>
<reference evidence="2 3" key="1">
    <citation type="journal article" date="2018" name="Nat. Ecol. Evol.">
        <title>Pezizomycetes genomes reveal the molecular basis of ectomycorrhizal truffle lifestyle.</title>
        <authorList>
            <person name="Murat C."/>
            <person name="Payen T."/>
            <person name="Noel B."/>
            <person name="Kuo A."/>
            <person name="Morin E."/>
            <person name="Chen J."/>
            <person name="Kohler A."/>
            <person name="Krizsan K."/>
            <person name="Balestrini R."/>
            <person name="Da Silva C."/>
            <person name="Montanini B."/>
            <person name="Hainaut M."/>
            <person name="Levati E."/>
            <person name="Barry K.W."/>
            <person name="Belfiori B."/>
            <person name="Cichocki N."/>
            <person name="Clum A."/>
            <person name="Dockter R.B."/>
            <person name="Fauchery L."/>
            <person name="Guy J."/>
            <person name="Iotti M."/>
            <person name="Le Tacon F."/>
            <person name="Lindquist E.A."/>
            <person name="Lipzen A."/>
            <person name="Malagnac F."/>
            <person name="Mello A."/>
            <person name="Molinier V."/>
            <person name="Miyauchi S."/>
            <person name="Poulain J."/>
            <person name="Riccioni C."/>
            <person name="Rubini A."/>
            <person name="Sitrit Y."/>
            <person name="Splivallo R."/>
            <person name="Traeger S."/>
            <person name="Wang M."/>
            <person name="Zifcakova L."/>
            <person name="Wipf D."/>
            <person name="Zambonelli A."/>
            <person name="Paolocci F."/>
            <person name="Nowrousian M."/>
            <person name="Ottonello S."/>
            <person name="Baldrian P."/>
            <person name="Spatafora J.W."/>
            <person name="Henrissat B."/>
            <person name="Nagy L.G."/>
            <person name="Aury J.M."/>
            <person name="Wincker P."/>
            <person name="Grigoriev I.V."/>
            <person name="Bonfante P."/>
            <person name="Martin F.M."/>
        </authorList>
    </citation>
    <scope>NUCLEOTIDE SEQUENCE [LARGE SCALE GENOMIC DNA]</scope>
    <source>
        <strain evidence="2 3">CCBAS932</strain>
    </source>
</reference>
<evidence type="ECO:0000313" key="2">
    <source>
        <dbReference type="EMBL" id="RPB17122.1"/>
    </source>
</evidence>
<dbReference type="InParanoid" id="A0A3N4L6K4"/>
<evidence type="ECO:0000256" key="1">
    <source>
        <dbReference type="SAM" id="Phobius"/>
    </source>
</evidence>
<dbReference type="EMBL" id="ML119106">
    <property type="protein sequence ID" value="RPB17122.1"/>
    <property type="molecule type" value="Genomic_DNA"/>
</dbReference>
<evidence type="ECO:0000313" key="3">
    <source>
        <dbReference type="Proteomes" id="UP000277580"/>
    </source>
</evidence>
<name>A0A3N4L6K4_9PEZI</name>
<protein>
    <submittedName>
        <fullName evidence="2">Uncharacterized protein</fullName>
    </submittedName>
</protein>
<keyword evidence="1" id="KW-0812">Transmembrane</keyword>
<dbReference type="AlphaFoldDB" id="A0A3N4L6K4"/>
<dbReference type="Proteomes" id="UP000277580">
    <property type="component" value="Unassembled WGS sequence"/>
</dbReference>
<gene>
    <name evidence="2" type="ORF">P167DRAFT_531380</name>
</gene>
<feature type="transmembrane region" description="Helical" evidence="1">
    <location>
        <begin position="51"/>
        <end position="67"/>
    </location>
</feature>
<accession>A0A3N4L6K4</accession>